<protein>
    <submittedName>
        <fullName evidence="1">Uncharacterized protein</fullName>
    </submittedName>
</protein>
<comment type="caution">
    <text evidence="1">The sequence shown here is derived from an EMBL/GenBank/DDBJ whole genome shotgun (WGS) entry which is preliminary data.</text>
</comment>
<name>A0A3N0Z1M8_ANAGA</name>
<organism evidence="1 2">
    <name type="scientific">Anabarilius grahami</name>
    <name type="common">Kanglang fish</name>
    <name type="synonym">Barilius grahami</name>
    <dbReference type="NCBI Taxonomy" id="495550"/>
    <lineage>
        <taxon>Eukaryota</taxon>
        <taxon>Metazoa</taxon>
        <taxon>Chordata</taxon>
        <taxon>Craniata</taxon>
        <taxon>Vertebrata</taxon>
        <taxon>Euteleostomi</taxon>
        <taxon>Actinopterygii</taxon>
        <taxon>Neopterygii</taxon>
        <taxon>Teleostei</taxon>
        <taxon>Ostariophysi</taxon>
        <taxon>Cypriniformes</taxon>
        <taxon>Xenocyprididae</taxon>
        <taxon>Xenocypridinae</taxon>
        <taxon>Xenocypridinae incertae sedis</taxon>
        <taxon>Anabarilius</taxon>
    </lineage>
</organism>
<dbReference type="Proteomes" id="UP000281406">
    <property type="component" value="Unassembled WGS sequence"/>
</dbReference>
<dbReference type="AlphaFoldDB" id="A0A3N0Z1M8"/>
<gene>
    <name evidence="1" type="ORF">DPX16_6049</name>
</gene>
<evidence type="ECO:0000313" key="2">
    <source>
        <dbReference type="Proteomes" id="UP000281406"/>
    </source>
</evidence>
<sequence length="84" mass="9171">MKGIRQGQNDWICAQLNQQTRIHHGGMELKLGIGSVRRTCLVPVVSAEDLCRVDEAFTGECLVDVVSADIQGCVVVVSRCRSTI</sequence>
<evidence type="ECO:0000313" key="1">
    <source>
        <dbReference type="EMBL" id="ROL52172.1"/>
    </source>
</evidence>
<accession>A0A3N0Z1M8</accession>
<dbReference type="EMBL" id="RJVU01017312">
    <property type="protein sequence ID" value="ROL52172.1"/>
    <property type="molecule type" value="Genomic_DNA"/>
</dbReference>
<keyword evidence="2" id="KW-1185">Reference proteome</keyword>
<proteinExistence type="predicted"/>
<reference evidence="1 2" key="1">
    <citation type="submission" date="2018-10" db="EMBL/GenBank/DDBJ databases">
        <title>Genome assembly for a Yunnan-Guizhou Plateau 3E fish, Anabarilius grahami (Regan), and its evolutionary and genetic applications.</title>
        <authorList>
            <person name="Jiang W."/>
        </authorList>
    </citation>
    <scope>NUCLEOTIDE SEQUENCE [LARGE SCALE GENOMIC DNA]</scope>
    <source>
        <strain evidence="1">AG-KIZ</strain>
        <tissue evidence="1">Muscle</tissue>
    </source>
</reference>